<dbReference type="AlphaFoldDB" id="A0A9P3T3Y6"/>
<dbReference type="NCBIfam" id="NF007559">
    <property type="entry name" value="PRK10183.1"/>
    <property type="match status" value="1"/>
</dbReference>
<proteinExistence type="predicted"/>
<evidence type="ECO:0000313" key="2">
    <source>
        <dbReference type="EMBL" id="HAT3580497.1"/>
    </source>
</evidence>
<gene>
    <name evidence="2" type="primary">hemP</name>
    <name evidence="2" type="ORF">I8531_000755</name>
</gene>
<dbReference type="Proteomes" id="UP000867740">
    <property type="component" value="Unassembled WGS sequence"/>
</dbReference>
<accession>A0A9P3T3Y6</accession>
<organism evidence="2 3">
    <name type="scientific">Kluyvera intermedia</name>
    <name type="common">Enterobacter intermedius</name>
    <dbReference type="NCBI Taxonomy" id="61648"/>
    <lineage>
        <taxon>Bacteria</taxon>
        <taxon>Pseudomonadati</taxon>
        <taxon>Pseudomonadota</taxon>
        <taxon>Gammaproteobacteria</taxon>
        <taxon>Enterobacterales</taxon>
        <taxon>Enterobacteriaceae</taxon>
        <taxon>Kluyvera</taxon>
    </lineage>
</organism>
<reference evidence="2" key="1">
    <citation type="journal article" date="2018" name="Genome Biol.">
        <title>SKESA: strategic k-mer extension for scrupulous assemblies.</title>
        <authorList>
            <person name="Souvorov A."/>
            <person name="Agarwala R."/>
            <person name="Lipman D.J."/>
        </authorList>
    </citation>
    <scope>NUCLEOTIDE SEQUENCE</scope>
    <source>
        <strain evidence="2">CAVp300</strain>
    </source>
</reference>
<protein>
    <submittedName>
        <fullName evidence="2">Hemin uptake protein HemP</fullName>
    </submittedName>
</protein>
<name>A0A9P3T3Y6_KLUIN</name>
<dbReference type="Gene3D" id="2.10.70.10">
    <property type="entry name" value="Complement Module, domain 1"/>
    <property type="match status" value="1"/>
</dbReference>
<feature type="region of interest" description="Disordered" evidence="1">
    <location>
        <begin position="1"/>
        <end position="22"/>
    </location>
</feature>
<comment type="caution">
    <text evidence="2">The sequence shown here is derived from an EMBL/GenBank/DDBJ whole genome shotgun (WGS) entry which is preliminary data.</text>
</comment>
<reference evidence="2" key="2">
    <citation type="submission" date="2020-10" db="EMBL/GenBank/DDBJ databases">
        <authorList>
            <consortium name="NCBI Pathogen Detection Project"/>
        </authorList>
    </citation>
    <scope>NUCLEOTIDE SEQUENCE</scope>
    <source>
        <strain evidence="2">CAVp300</strain>
    </source>
</reference>
<dbReference type="InterPro" id="IPR019600">
    <property type="entry name" value="Hemin_uptake_protein_HemP"/>
</dbReference>
<dbReference type="Pfam" id="PF10636">
    <property type="entry name" value="hemP"/>
    <property type="match status" value="1"/>
</dbReference>
<dbReference type="RefSeq" id="WP_047369996.1">
    <property type="nucleotide sequence ID" value="NZ_CABMNU010000005.1"/>
</dbReference>
<evidence type="ECO:0000313" key="3">
    <source>
        <dbReference type="Proteomes" id="UP000867740"/>
    </source>
</evidence>
<sequence length="63" mass="6952">MSNKDKPTAPAEKQPASPAVILPEDRRISSKTLLGDAARVVIEHQGQEYLLRQTHAGKLFLTK</sequence>
<evidence type="ECO:0000256" key="1">
    <source>
        <dbReference type="SAM" id="MobiDB-lite"/>
    </source>
</evidence>
<dbReference type="EMBL" id="DACSUM010000004">
    <property type="protein sequence ID" value="HAT3580497.1"/>
    <property type="molecule type" value="Genomic_DNA"/>
</dbReference>